<dbReference type="EMBL" id="GGEC01031121">
    <property type="protein sequence ID" value="MBX11605.1"/>
    <property type="molecule type" value="Transcribed_RNA"/>
</dbReference>
<organism evidence="1">
    <name type="scientific">Rhizophora mucronata</name>
    <name type="common">Asiatic mangrove</name>
    <dbReference type="NCBI Taxonomy" id="61149"/>
    <lineage>
        <taxon>Eukaryota</taxon>
        <taxon>Viridiplantae</taxon>
        <taxon>Streptophyta</taxon>
        <taxon>Embryophyta</taxon>
        <taxon>Tracheophyta</taxon>
        <taxon>Spermatophyta</taxon>
        <taxon>Magnoliopsida</taxon>
        <taxon>eudicotyledons</taxon>
        <taxon>Gunneridae</taxon>
        <taxon>Pentapetalae</taxon>
        <taxon>rosids</taxon>
        <taxon>fabids</taxon>
        <taxon>Malpighiales</taxon>
        <taxon>Rhizophoraceae</taxon>
        <taxon>Rhizophora</taxon>
    </lineage>
</organism>
<reference evidence="1" key="1">
    <citation type="submission" date="2018-02" db="EMBL/GenBank/DDBJ databases">
        <title>Rhizophora mucronata_Transcriptome.</title>
        <authorList>
            <person name="Meera S.P."/>
            <person name="Sreeshan A."/>
            <person name="Augustine A."/>
        </authorList>
    </citation>
    <scope>NUCLEOTIDE SEQUENCE</scope>
    <source>
        <tissue evidence="1">Leaf</tissue>
    </source>
</reference>
<dbReference type="AlphaFoldDB" id="A0A2P2L0W5"/>
<proteinExistence type="predicted"/>
<keyword evidence="1" id="KW-0675">Receptor</keyword>
<sequence length="43" mass="4915">MISLHSFIPSNSSILMLLGMAFYHCKIRNLPSLLLHFCLDHSL</sequence>
<protein>
    <submittedName>
        <fullName evidence="1">Peroxisomal targeting signal type 1 Pts1 receptor</fullName>
    </submittedName>
</protein>
<evidence type="ECO:0000313" key="1">
    <source>
        <dbReference type="EMBL" id="MBX11605.1"/>
    </source>
</evidence>
<name>A0A2P2L0W5_RHIMU</name>
<accession>A0A2P2L0W5</accession>